<dbReference type="GO" id="GO:0004843">
    <property type="term" value="F:cysteine-type deubiquitinase activity"/>
    <property type="evidence" value="ECO:0007669"/>
    <property type="project" value="UniProtKB-EC"/>
</dbReference>
<dbReference type="OrthoDB" id="265776at2759"/>
<dbReference type="PROSITE" id="PS50235">
    <property type="entry name" value="USP_3"/>
    <property type="match status" value="1"/>
</dbReference>
<reference evidence="12" key="1">
    <citation type="submission" date="2025-08" db="UniProtKB">
        <authorList>
            <consortium name="RefSeq"/>
        </authorList>
    </citation>
    <scope>IDENTIFICATION</scope>
    <source>
        <tissue evidence="12">Whole organism</tissue>
    </source>
</reference>
<feature type="domain" description="USP" evidence="8">
    <location>
        <begin position="371"/>
        <end position="1103"/>
    </location>
</feature>
<dbReference type="PROSITE" id="PS50865">
    <property type="entry name" value="ZF_MYND_2"/>
    <property type="match status" value="1"/>
</dbReference>
<feature type="domain" description="CS" evidence="10">
    <location>
        <begin position="183"/>
        <end position="286"/>
    </location>
</feature>
<dbReference type="GO" id="GO:0016579">
    <property type="term" value="P:protein deubiquitination"/>
    <property type="evidence" value="ECO:0007669"/>
    <property type="project" value="InterPro"/>
</dbReference>
<feature type="compositionally biased region" description="Low complexity" evidence="7">
    <location>
        <begin position="135"/>
        <end position="149"/>
    </location>
</feature>
<dbReference type="EC" id="3.4.19.12" evidence="2"/>
<feature type="region of interest" description="Disordered" evidence="7">
    <location>
        <begin position="754"/>
        <end position="787"/>
    </location>
</feature>
<gene>
    <name evidence="12" type="primary">LOC108667824</name>
</gene>
<dbReference type="PROSITE" id="PS51203">
    <property type="entry name" value="CS"/>
    <property type="match status" value="2"/>
</dbReference>
<evidence type="ECO:0000256" key="7">
    <source>
        <dbReference type="SAM" id="MobiDB-lite"/>
    </source>
</evidence>
<comment type="catalytic activity">
    <reaction evidence="1">
        <text>Thiol-dependent hydrolysis of ester, thioester, amide, peptide and isopeptide bonds formed by the C-terminal Gly of ubiquitin (a 76-residue protein attached to proteins as an intracellular targeting signal).</text>
        <dbReference type="EC" id="3.4.19.12"/>
    </reaction>
</comment>
<dbReference type="CDD" id="cd06466">
    <property type="entry name" value="p23_CS_SGT1_like"/>
    <property type="match status" value="1"/>
</dbReference>
<keyword evidence="4 6" id="KW-0863">Zinc-finger</keyword>
<dbReference type="PROSITE" id="PS00972">
    <property type="entry name" value="USP_1"/>
    <property type="match status" value="1"/>
</dbReference>
<dbReference type="SUPFAM" id="SSF144232">
    <property type="entry name" value="HIT/MYND zinc finger-like"/>
    <property type="match status" value="1"/>
</dbReference>
<evidence type="ECO:0000313" key="11">
    <source>
        <dbReference type="Proteomes" id="UP000694843"/>
    </source>
</evidence>
<dbReference type="SUPFAM" id="SSF49764">
    <property type="entry name" value="HSP20-like chaperones"/>
    <property type="match status" value="2"/>
</dbReference>
<sequence>MDRKSLNNLPLCVNHEDSGTSLKKKKERENRNSVNSDVLHDWSQRDSWVTISLITSGGHDEAKAKVEVLSNHVSITLADGRRFSTKLYAEVVPQVYEKLQKSNKFVVKLMKHDPLLNWPTLMPSDIASNKNRSNNCMNQNVNNNNNTINKSQARRDGGDGVPLPEVVCDKTADPKENIVLIKDQKIKLDFYEPNDANQLTLFIYIKKIVKESVKVSFSERNVTIRFSTSDSQFLASEPGSNSSTVFVYELPLLGAILPDQGSHVVSNTKMEIKMKKAKPGLWQAVSPCSAAPAMNVKEKTMDAVSSPAPPPPPTPPTPVQHRKPTCQVLPSPSNRMEDKFMFSSSSSSSSGLYSSGALSTYGSSSGAPGYMGLENIGNTCFMNSVLQTLLNTRELRHYFLSPQNYYQKELNKRNPLGQGGKLAVAFAVLMNVAWNQNCRSFAPTKLKAVMSLKANQFSGFAQHDAQELMVEMLDGLHEDLNRVREKPYCAEPPELDGWSDVDAAAKSWHLHKLRNDSVIDDLFKGQFRSALTCHECGKISVKFDEFCCLSVPIPKDQKVVEVTFFYKLALQRPVRLSVRINADAGLEDLKREIGLKVKVNPLCIEILEVFKHRVQKIFDRGSSIESIEHNDVLLAFEVLIPEQVGGEEVVQLCVTQRLSSPPRPGRCACCGRAGDSELRISRCQKCLTVGYCSRECQKTHAPQHSSSCRFVHEPVGAPFIISMPKSHATYANLTRAMESYARHSVTVFQPPVTAMHGPGNSRGAVGGVQRQVPGRRQDSTSSYSNSDDEITAFDEVIGGGANATESMDVEMETAGSCDEEEIFDQTGDDVFDVGAQAASCPTKQPSSAGVCAVPPQVERPSASQQLFTVVPVSSRGQSLQHRGPLVDLGDEPLDLDNTFYLAMDWKTAASNTNDVVCLINNKDIDCEDMEPSASYVGPYGRGGRQSTTLQACMDLFTQPENLSEGDSWRCPRCKKPVEATKQMSLWKLPPVLIVQLKRFSFKYVLYSDKIDKFVKYPVNGLDVGAHIAPGGGDGGSSLYDLYGVVNHMGRLLGGHYTAYVRTLRENSSDAEIDWRLCDDSRVVDVSEDRVVNDQAYLLVYRRRDTPFILPSLTQDPTIEMSTDVISPMDSNVLSNSNTIPNGNIISSSNIISNAAMPPANTSSNFDALLTTVVSRPQSSVVHVQAAPMGSTSVTVSPMTASSYGAAGADMPHSNLHNMRISRENIDSTQIAQHFTMINTGDNADRTFTPASPSSPLHCSNATSTINTNDAVCGNLVSTISIDDEMQSTYVPATPGHFLPTVLDSRTPVGQVPESTFSASPFTSATRPMFIAGLNSENRNIGNNFYEPVAYTVDSEIGLGRGSGTVESTPSDCGVILDEVTPMSVSSASQPSLSSTEEESISTAQEELD</sequence>
<dbReference type="Gene3D" id="2.60.40.790">
    <property type="match status" value="2"/>
</dbReference>
<feature type="compositionally biased region" description="Pro residues" evidence="7">
    <location>
        <begin position="307"/>
        <end position="318"/>
    </location>
</feature>
<dbReference type="GeneID" id="108667824"/>
<dbReference type="PROSITE" id="PS00973">
    <property type="entry name" value="USP_2"/>
    <property type="match status" value="1"/>
</dbReference>
<dbReference type="CDD" id="cd02674">
    <property type="entry name" value="Peptidase_C19R"/>
    <property type="match status" value="1"/>
</dbReference>
<dbReference type="PANTHER" id="PTHR21646:SF74">
    <property type="entry name" value="UBIQUITIN CARBOXYL-TERMINAL HYDROLASE 19"/>
    <property type="match status" value="1"/>
</dbReference>
<keyword evidence="11" id="KW-1185">Reference proteome</keyword>
<dbReference type="Pfam" id="PF00443">
    <property type="entry name" value="UCH"/>
    <property type="match status" value="1"/>
</dbReference>
<evidence type="ECO:0000313" key="12">
    <source>
        <dbReference type="RefSeq" id="XP_018010382.1"/>
    </source>
</evidence>
<feature type="region of interest" description="Disordered" evidence="7">
    <location>
        <begin position="1"/>
        <end position="34"/>
    </location>
</feature>
<dbReference type="SUPFAM" id="SSF54001">
    <property type="entry name" value="Cysteine proteinases"/>
    <property type="match status" value="1"/>
</dbReference>
<evidence type="ECO:0000259" key="8">
    <source>
        <dbReference type="PROSITE" id="PS50235"/>
    </source>
</evidence>
<dbReference type="PROSITE" id="PS01360">
    <property type="entry name" value="ZF_MYND_1"/>
    <property type="match status" value="1"/>
</dbReference>
<dbReference type="InterPro" id="IPR008978">
    <property type="entry name" value="HSP20-like_chaperone"/>
</dbReference>
<evidence type="ECO:0000259" key="10">
    <source>
        <dbReference type="PROSITE" id="PS51203"/>
    </source>
</evidence>
<dbReference type="InterPro" id="IPR001394">
    <property type="entry name" value="Peptidase_C19_UCH"/>
</dbReference>
<dbReference type="PANTHER" id="PTHR21646">
    <property type="entry name" value="UBIQUITIN CARBOXYL-TERMINAL HYDROLASE"/>
    <property type="match status" value="1"/>
</dbReference>
<dbReference type="Pfam" id="PF04969">
    <property type="entry name" value="CS"/>
    <property type="match status" value="2"/>
</dbReference>
<keyword evidence="5" id="KW-0862">Zinc</keyword>
<protein>
    <recommendedName>
        <fullName evidence="2">ubiquitinyl hydrolase 1</fullName>
        <ecNumber evidence="2">3.4.19.12</ecNumber>
    </recommendedName>
</protein>
<dbReference type="KEGG" id="hazt:108667824"/>
<dbReference type="Pfam" id="PF01753">
    <property type="entry name" value="zf-MYND"/>
    <property type="match status" value="1"/>
</dbReference>
<dbReference type="InterPro" id="IPR028889">
    <property type="entry name" value="USP"/>
</dbReference>
<dbReference type="Gene3D" id="6.10.140.2220">
    <property type="match status" value="1"/>
</dbReference>
<feature type="compositionally biased region" description="Acidic residues" evidence="7">
    <location>
        <begin position="1395"/>
        <end position="1408"/>
    </location>
</feature>
<accession>A0A8B7N8Z1</accession>
<dbReference type="InterPro" id="IPR038765">
    <property type="entry name" value="Papain-like_cys_pep_sf"/>
</dbReference>
<feature type="compositionally biased region" description="Low complexity" evidence="7">
    <location>
        <begin position="1383"/>
        <end position="1394"/>
    </location>
</feature>
<dbReference type="Gene3D" id="3.90.70.10">
    <property type="entry name" value="Cysteine proteinases"/>
    <property type="match status" value="2"/>
</dbReference>
<dbReference type="GO" id="GO:0008270">
    <property type="term" value="F:zinc ion binding"/>
    <property type="evidence" value="ECO:0007669"/>
    <property type="project" value="UniProtKB-KW"/>
</dbReference>
<keyword evidence="12" id="KW-0378">Hydrolase</keyword>
<evidence type="ECO:0000256" key="1">
    <source>
        <dbReference type="ARBA" id="ARBA00000707"/>
    </source>
</evidence>
<feature type="region of interest" description="Disordered" evidence="7">
    <location>
        <begin position="135"/>
        <end position="161"/>
    </location>
</feature>
<evidence type="ECO:0000256" key="4">
    <source>
        <dbReference type="ARBA" id="ARBA00022771"/>
    </source>
</evidence>
<keyword evidence="3" id="KW-0479">Metal-binding</keyword>
<dbReference type="InterPro" id="IPR007052">
    <property type="entry name" value="CS_dom"/>
</dbReference>
<feature type="domain" description="CS" evidence="10">
    <location>
        <begin position="35"/>
        <end position="122"/>
    </location>
</feature>
<evidence type="ECO:0000256" key="3">
    <source>
        <dbReference type="ARBA" id="ARBA00022723"/>
    </source>
</evidence>
<dbReference type="InterPro" id="IPR050185">
    <property type="entry name" value="Ub_carboxyl-term_hydrolase"/>
</dbReference>
<feature type="domain" description="MYND-type" evidence="9">
    <location>
        <begin position="667"/>
        <end position="708"/>
    </location>
</feature>
<evidence type="ECO:0000256" key="5">
    <source>
        <dbReference type="ARBA" id="ARBA00022833"/>
    </source>
</evidence>
<dbReference type="OMA" id="WHMEDKS"/>
<name>A0A8B7N8Z1_HYAAZ</name>
<proteinExistence type="predicted"/>
<organism evidence="11 12">
    <name type="scientific">Hyalella azteca</name>
    <name type="common">Amphipod</name>
    <dbReference type="NCBI Taxonomy" id="294128"/>
    <lineage>
        <taxon>Eukaryota</taxon>
        <taxon>Metazoa</taxon>
        <taxon>Ecdysozoa</taxon>
        <taxon>Arthropoda</taxon>
        <taxon>Crustacea</taxon>
        <taxon>Multicrustacea</taxon>
        <taxon>Malacostraca</taxon>
        <taxon>Eumalacostraca</taxon>
        <taxon>Peracarida</taxon>
        <taxon>Amphipoda</taxon>
        <taxon>Senticaudata</taxon>
        <taxon>Talitrida</taxon>
        <taxon>Talitroidea</taxon>
        <taxon>Hyalellidae</taxon>
        <taxon>Hyalella</taxon>
    </lineage>
</organism>
<dbReference type="CDD" id="cd06463">
    <property type="entry name" value="p23_like"/>
    <property type="match status" value="1"/>
</dbReference>
<evidence type="ECO:0000256" key="2">
    <source>
        <dbReference type="ARBA" id="ARBA00012759"/>
    </source>
</evidence>
<dbReference type="InterPro" id="IPR018200">
    <property type="entry name" value="USP_CS"/>
</dbReference>
<evidence type="ECO:0000259" key="9">
    <source>
        <dbReference type="PROSITE" id="PS50865"/>
    </source>
</evidence>
<dbReference type="InterPro" id="IPR002893">
    <property type="entry name" value="Znf_MYND"/>
</dbReference>
<dbReference type="Proteomes" id="UP000694843">
    <property type="component" value="Unplaced"/>
</dbReference>
<feature type="region of interest" description="Disordered" evidence="7">
    <location>
        <begin position="299"/>
        <end position="339"/>
    </location>
</feature>
<dbReference type="RefSeq" id="XP_018010382.1">
    <property type="nucleotide sequence ID" value="XM_018154893.1"/>
</dbReference>
<feature type="region of interest" description="Disordered" evidence="7">
    <location>
        <begin position="1379"/>
        <end position="1408"/>
    </location>
</feature>
<evidence type="ECO:0000256" key="6">
    <source>
        <dbReference type="PROSITE-ProRule" id="PRU00134"/>
    </source>
</evidence>